<evidence type="ECO:0000313" key="2">
    <source>
        <dbReference type="EMBL" id="KAL0487205.1"/>
    </source>
</evidence>
<evidence type="ECO:0000259" key="1">
    <source>
        <dbReference type="Pfam" id="PF01266"/>
    </source>
</evidence>
<dbReference type="InterPro" id="IPR006076">
    <property type="entry name" value="FAD-dep_OxRdtase"/>
</dbReference>
<feature type="domain" description="FAD dependent oxidoreductase" evidence="1">
    <location>
        <begin position="6"/>
        <end position="346"/>
    </location>
</feature>
<dbReference type="Gene3D" id="3.50.50.60">
    <property type="entry name" value="FAD/NAD(P)-binding domain"/>
    <property type="match status" value="2"/>
</dbReference>
<organism evidence="2 3">
    <name type="scientific">Acrasis kona</name>
    <dbReference type="NCBI Taxonomy" id="1008807"/>
    <lineage>
        <taxon>Eukaryota</taxon>
        <taxon>Discoba</taxon>
        <taxon>Heterolobosea</taxon>
        <taxon>Tetramitia</taxon>
        <taxon>Eutetramitia</taxon>
        <taxon>Acrasidae</taxon>
        <taxon>Acrasis</taxon>
    </lineage>
</organism>
<name>A0AAW2ZCR5_9EUKA</name>
<keyword evidence="3" id="KW-1185">Reference proteome</keyword>
<proteinExistence type="predicted"/>
<evidence type="ECO:0000313" key="3">
    <source>
        <dbReference type="Proteomes" id="UP001431209"/>
    </source>
</evidence>
<comment type="caution">
    <text evidence="2">The sequence shown here is derived from an EMBL/GenBank/DDBJ whole genome shotgun (WGS) entry which is preliminary data.</text>
</comment>
<dbReference type="EMBL" id="JAOPGA020001316">
    <property type="protein sequence ID" value="KAL0487205.1"/>
    <property type="molecule type" value="Genomic_DNA"/>
</dbReference>
<dbReference type="Gene3D" id="3.30.9.10">
    <property type="entry name" value="D-Amino Acid Oxidase, subunit A, domain 2"/>
    <property type="match status" value="1"/>
</dbReference>
<accession>A0AAW2ZCR5</accession>
<dbReference type="GO" id="GO:0005737">
    <property type="term" value="C:cytoplasm"/>
    <property type="evidence" value="ECO:0007669"/>
    <property type="project" value="TreeGrafter"/>
</dbReference>
<dbReference type="Proteomes" id="UP001431209">
    <property type="component" value="Unassembled WGS sequence"/>
</dbReference>
<dbReference type="Pfam" id="PF01266">
    <property type="entry name" value="DAO"/>
    <property type="match status" value="1"/>
</dbReference>
<dbReference type="PANTHER" id="PTHR13847">
    <property type="entry name" value="SARCOSINE DEHYDROGENASE-RELATED"/>
    <property type="match status" value="1"/>
</dbReference>
<sequence length="372" mass="40400">MSGQKKVIVCGGGVIGSSIGYYLTKKGAAVTLIERCEIACGASGKAGGFLAKDWSDSNPSLGKLSRKSFDLHVELSKTLKKDVGFRFLDTKSIVVSESPKKKQDLPDWVDGPIRSQSDIGSNKTTAQVHPHLFTHALVEAAKENGLKVHIGVVENIIWEGQVAKGVKLFGSDQIMEADAIVIAMGPWSHLAHQFLPDNVKKIFPLNDIIYGHKAHSIILDPKDKNKITAHALFADYLKTDPEIYPRPDGTVYICGKAETVELPEDPSKIVPKDEHCDFLVKFAGVVSSELLNAQVKVKQACYLPCSIGDGQPMIGAVPETKGLYIATGHSCWGILNAPATGLLLSEVIMEEKCSLNIDAFSPSRWVSRKLKK</sequence>
<dbReference type="InterPro" id="IPR036188">
    <property type="entry name" value="FAD/NAD-bd_sf"/>
</dbReference>
<dbReference type="SUPFAM" id="SSF51905">
    <property type="entry name" value="FAD/NAD(P)-binding domain"/>
    <property type="match status" value="1"/>
</dbReference>
<protein>
    <submittedName>
        <fullName evidence="2">Oxidoreductase</fullName>
    </submittedName>
</protein>
<dbReference type="AlphaFoldDB" id="A0AAW2ZCR5"/>
<gene>
    <name evidence="2" type="ORF">AKO1_012161</name>
</gene>
<dbReference type="PANTHER" id="PTHR13847:SF150">
    <property type="entry name" value="OXIDOREDUCTASE TDA3-RELATED"/>
    <property type="match status" value="1"/>
</dbReference>
<reference evidence="2 3" key="1">
    <citation type="submission" date="2024-03" db="EMBL/GenBank/DDBJ databases">
        <title>The Acrasis kona genome and developmental transcriptomes reveal deep origins of eukaryotic multicellular pathways.</title>
        <authorList>
            <person name="Sheikh S."/>
            <person name="Fu C.-J."/>
            <person name="Brown M.W."/>
            <person name="Baldauf S.L."/>
        </authorList>
    </citation>
    <scope>NUCLEOTIDE SEQUENCE [LARGE SCALE GENOMIC DNA]</scope>
    <source>
        <strain evidence="2 3">ATCC MYA-3509</strain>
    </source>
</reference>